<evidence type="ECO:0000313" key="2">
    <source>
        <dbReference type="Proteomes" id="UP001281147"/>
    </source>
</evidence>
<sequence>MHLQQLFSFAGGWLGFAAAQSLSSTLASHSSFSVLYDVLLFHDMLSDVDAARDATYFAPNNDALKNLADFGINLTTTDPNIARAIIYYGLVNGIHSSDSIINAGDVQLVHSELRPPLFTNVTKGQAVKLTTRATKGRPSVVLETGLEILTKVEESDIAFANGLVHATSTNMVLPHNVSETSRLIHQTEFLRLMQESGTEIELNSLADMTLFIPHNEAISKFRPILDTLTQEQLAAAVTHHAIANEVIYGSTITGSNRTLETVGGGIVQIQRGGQGQIFVNNIEVLRSDLLLYGGVAHIIDGVLSSEPATSISCQSALDEVNITNKSTILRFTGQWITSNRNKLMMVLMLATLATLIIMPISAKLYRSRRKRWSLNEELSSSKYGACKTYD</sequence>
<accession>A0ACC3NC24</accession>
<reference evidence="1" key="1">
    <citation type="submission" date="2023-07" db="EMBL/GenBank/DDBJ databases">
        <title>Black Yeasts Isolated from many extreme environments.</title>
        <authorList>
            <person name="Coleine C."/>
            <person name="Stajich J.E."/>
            <person name="Selbmann L."/>
        </authorList>
    </citation>
    <scope>NUCLEOTIDE SEQUENCE</scope>
    <source>
        <strain evidence="1">CCFEE 5714</strain>
    </source>
</reference>
<keyword evidence="2" id="KW-1185">Reference proteome</keyword>
<evidence type="ECO:0000313" key="1">
    <source>
        <dbReference type="EMBL" id="KAK3713674.1"/>
    </source>
</evidence>
<protein>
    <submittedName>
        <fullName evidence="1">Uncharacterized protein</fullName>
    </submittedName>
</protein>
<proteinExistence type="predicted"/>
<dbReference type="EMBL" id="JAUTXU010000061">
    <property type="protein sequence ID" value="KAK3713674.1"/>
    <property type="molecule type" value="Genomic_DNA"/>
</dbReference>
<organism evidence="1 2">
    <name type="scientific">Vermiconidia calcicola</name>
    <dbReference type="NCBI Taxonomy" id="1690605"/>
    <lineage>
        <taxon>Eukaryota</taxon>
        <taxon>Fungi</taxon>
        <taxon>Dikarya</taxon>
        <taxon>Ascomycota</taxon>
        <taxon>Pezizomycotina</taxon>
        <taxon>Dothideomycetes</taxon>
        <taxon>Dothideomycetidae</taxon>
        <taxon>Mycosphaerellales</taxon>
        <taxon>Extremaceae</taxon>
        <taxon>Vermiconidia</taxon>
    </lineage>
</organism>
<name>A0ACC3NC24_9PEZI</name>
<gene>
    <name evidence="1" type="ORF">LTR37_008368</name>
</gene>
<comment type="caution">
    <text evidence="1">The sequence shown here is derived from an EMBL/GenBank/DDBJ whole genome shotgun (WGS) entry which is preliminary data.</text>
</comment>
<dbReference type="Proteomes" id="UP001281147">
    <property type="component" value="Unassembled WGS sequence"/>
</dbReference>